<sequence>MCTRASVLLLLPELLGFLGSAAAAAAAAAAAGPASAAVRPAGEEKSWDFSTSSWSGMLRVRTVEIGWPGTSLWGEPSTLPAAAESQDRTRVNFVCLIGAGEEGRAALVLREDTSDGLMAGLKTRRQVSSSHEGLARLPQIKRQKSAAVTSADFNGSPETRTYGEHEERDSEQRVRGALHLLQEIDKL</sequence>
<accession>A0A9P8XWD1</accession>
<evidence type="ECO:0000313" key="3">
    <source>
        <dbReference type="EMBL" id="KAH7018214.1"/>
    </source>
</evidence>
<comment type="caution">
    <text evidence="3">The sequence shown here is derived from an EMBL/GenBank/DDBJ whole genome shotgun (WGS) entry which is preliminary data.</text>
</comment>
<organism evidence="3 4">
    <name type="scientific">Microdochium trichocladiopsis</name>
    <dbReference type="NCBI Taxonomy" id="1682393"/>
    <lineage>
        <taxon>Eukaryota</taxon>
        <taxon>Fungi</taxon>
        <taxon>Dikarya</taxon>
        <taxon>Ascomycota</taxon>
        <taxon>Pezizomycotina</taxon>
        <taxon>Sordariomycetes</taxon>
        <taxon>Xylariomycetidae</taxon>
        <taxon>Xylariales</taxon>
        <taxon>Microdochiaceae</taxon>
        <taxon>Microdochium</taxon>
    </lineage>
</organism>
<protein>
    <submittedName>
        <fullName evidence="3">Uncharacterized protein</fullName>
    </submittedName>
</protein>
<dbReference type="Proteomes" id="UP000756346">
    <property type="component" value="Unassembled WGS sequence"/>
</dbReference>
<dbReference type="RefSeq" id="XP_046006481.1">
    <property type="nucleotide sequence ID" value="XM_046162775.1"/>
</dbReference>
<name>A0A9P8XWD1_9PEZI</name>
<evidence type="ECO:0000313" key="4">
    <source>
        <dbReference type="Proteomes" id="UP000756346"/>
    </source>
</evidence>
<feature type="chain" id="PRO_5040442064" evidence="2">
    <location>
        <begin position="24"/>
        <end position="187"/>
    </location>
</feature>
<evidence type="ECO:0000256" key="1">
    <source>
        <dbReference type="SAM" id="MobiDB-lite"/>
    </source>
</evidence>
<evidence type="ECO:0000256" key="2">
    <source>
        <dbReference type="SAM" id="SignalP"/>
    </source>
</evidence>
<keyword evidence="4" id="KW-1185">Reference proteome</keyword>
<keyword evidence="2" id="KW-0732">Signal</keyword>
<feature type="compositionally biased region" description="Polar residues" evidence="1">
    <location>
        <begin position="146"/>
        <end position="159"/>
    </location>
</feature>
<feature type="signal peptide" evidence="2">
    <location>
        <begin position="1"/>
        <end position="23"/>
    </location>
</feature>
<dbReference type="AlphaFoldDB" id="A0A9P8XWD1"/>
<dbReference type="EMBL" id="JAGTJQ010000011">
    <property type="protein sequence ID" value="KAH7018214.1"/>
    <property type="molecule type" value="Genomic_DNA"/>
</dbReference>
<feature type="region of interest" description="Disordered" evidence="1">
    <location>
        <begin position="145"/>
        <end position="173"/>
    </location>
</feature>
<dbReference type="GeneID" id="70192321"/>
<gene>
    <name evidence="3" type="ORF">B0I36DRAFT_435567</name>
</gene>
<proteinExistence type="predicted"/>
<feature type="compositionally biased region" description="Basic and acidic residues" evidence="1">
    <location>
        <begin position="161"/>
        <end position="173"/>
    </location>
</feature>
<reference evidence="3" key="1">
    <citation type="journal article" date="2021" name="Nat. Commun.">
        <title>Genetic determinants of endophytism in the Arabidopsis root mycobiome.</title>
        <authorList>
            <person name="Mesny F."/>
            <person name="Miyauchi S."/>
            <person name="Thiergart T."/>
            <person name="Pickel B."/>
            <person name="Atanasova L."/>
            <person name="Karlsson M."/>
            <person name="Huettel B."/>
            <person name="Barry K.W."/>
            <person name="Haridas S."/>
            <person name="Chen C."/>
            <person name="Bauer D."/>
            <person name="Andreopoulos W."/>
            <person name="Pangilinan J."/>
            <person name="LaButti K."/>
            <person name="Riley R."/>
            <person name="Lipzen A."/>
            <person name="Clum A."/>
            <person name="Drula E."/>
            <person name="Henrissat B."/>
            <person name="Kohler A."/>
            <person name="Grigoriev I.V."/>
            <person name="Martin F.M."/>
            <person name="Hacquard S."/>
        </authorList>
    </citation>
    <scope>NUCLEOTIDE SEQUENCE</scope>
    <source>
        <strain evidence="3">MPI-CAGE-CH-0230</strain>
    </source>
</reference>